<comment type="caution">
    <text evidence="3">The sequence shown here is derived from an EMBL/GenBank/DDBJ whole genome shotgun (WGS) entry which is preliminary data.</text>
</comment>
<evidence type="ECO:0000313" key="1">
    <source>
        <dbReference type="EMBL" id="KRY68472.1"/>
    </source>
</evidence>
<evidence type="ECO:0000313" key="2">
    <source>
        <dbReference type="EMBL" id="KRZ24391.1"/>
    </source>
</evidence>
<evidence type="ECO:0000313" key="4">
    <source>
        <dbReference type="Proteomes" id="UP000054632"/>
    </source>
</evidence>
<evidence type="ECO:0000313" key="5">
    <source>
        <dbReference type="Proteomes" id="UP000054805"/>
    </source>
</evidence>
<dbReference type="Proteomes" id="UP000054826">
    <property type="component" value="Unassembled WGS sequence"/>
</dbReference>
<evidence type="ECO:0000313" key="6">
    <source>
        <dbReference type="Proteomes" id="UP000054826"/>
    </source>
</evidence>
<dbReference type="EMBL" id="JYDS01000122">
    <property type="protein sequence ID" value="KRZ24391.1"/>
    <property type="molecule type" value="Genomic_DNA"/>
</dbReference>
<name>A0A0V1K6C4_TRIPS</name>
<sequence length="84" mass="9814">MKHLKLNSDCITQDSVEEVTRHKARDYPGLRESGDFANNDNLHILVVFVCIAKHSPKILYRKSSRCVEFCSVCRMCFYFKTEIQ</sequence>
<accession>A0A0V1K6C4</accession>
<dbReference type="Proteomes" id="UP000054805">
    <property type="component" value="Unassembled WGS sequence"/>
</dbReference>
<evidence type="ECO:0000313" key="3">
    <source>
        <dbReference type="EMBL" id="KRZ42807.1"/>
    </source>
</evidence>
<protein>
    <submittedName>
        <fullName evidence="3">Uncharacterized protein</fullName>
    </submittedName>
</protein>
<reference evidence="4 5" key="1">
    <citation type="submission" date="2015-01" db="EMBL/GenBank/DDBJ databases">
        <title>Evolution of Trichinella species and genotypes.</title>
        <authorList>
            <person name="Korhonen P.K."/>
            <person name="Edoardo P."/>
            <person name="Giuseppe L.R."/>
            <person name="Gasser R.B."/>
        </authorList>
    </citation>
    <scope>NUCLEOTIDE SEQUENCE [LARGE SCALE GENOMIC DNA]</scope>
    <source>
        <strain evidence="1">ISS13</strain>
        <strain evidence="3">ISS176</strain>
        <strain evidence="2">ISS588</strain>
    </source>
</reference>
<dbReference type="EMBL" id="JYDR01000110">
    <property type="protein sequence ID" value="KRY68472.1"/>
    <property type="molecule type" value="Genomic_DNA"/>
</dbReference>
<dbReference type="EMBL" id="JYDV01000012">
    <property type="protein sequence ID" value="KRZ42807.1"/>
    <property type="molecule type" value="Genomic_DNA"/>
</dbReference>
<proteinExistence type="predicted"/>
<gene>
    <name evidence="1" type="ORF">T4A_9127</name>
    <name evidence="2" type="ORF">T4B_15218</name>
    <name evidence="3" type="ORF">T4C_12184</name>
</gene>
<dbReference type="AlphaFoldDB" id="A0A0V1K6C4"/>
<dbReference type="Proteomes" id="UP000054632">
    <property type="component" value="Unassembled WGS sequence"/>
</dbReference>
<keyword evidence="5" id="KW-1185">Reference proteome</keyword>
<organism evidence="3 6">
    <name type="scientific">Trichinella pseudospiralis</name>
    <name type="common">Parasitic roundworm</name>
    <dbReference type="NCBI Taxonomy" id="6337"/>
    <lineage>
        <taxon>Eukaryota</taxon>
        <taxon>Metazoa</taxon>
        <taxon>Ecdysozoa</taxon>
        <taxon>Nematoda</taxon>
        <taxon>Enoplea</taxon>
        <taxon>Dorylaimia</taxon>
        <taxon>Trichinellida</taxon>
        <taxon>Trichinellidae</taxon>
        <taxon>Trichinella</taxon>
    </lineage>
</organism>